<evidence type="ECO:0000313" key="3">
    <source>
        <dbReference type="Proteomes" id="UP000000272"/>
    </source>
</evidence>
<dbReference type="HOGENOM" id="CLU_3367897_0_0_9"/>
<protein>
    <submittedName>
        <fullName evidence="2">Uncharacterized protein</fullName>
    </submittedName>
</protein>
<evidence type="ECO:0000313" key="2">
    <source>
        <dbReference type="EMBL" id="ADL07219.1"/>
    </source>
</evidence>
<proteinExistence type="predicted"/>
<dbReference type="KEGG" id="toc:Toce_0442"/>
<reference evidence="2 3" key="1">
    <citation type="journal article" date="2010" name="Stand. Genomic Sci.">
        <title>Complete genome sequence of Thermosediminibacter oceani type strain (JW/IW-1228P).</title>
        <authorList>
            <person name="Pitluck S."/>
            <person name="Yasawong M."/>
            <person name="Munk C."/>
            <person name="Nolan M."/>
            <person name="Lapidus A."/>
            <person name="Lucas S."/>
            <person name="Glavina Del Rio T."/>
            <person name="Tice H."/>
            <person name="Cheng J.F."/>
            <person name="Bruce D."/>
            <person name="Detter C."/>
            <person name="Tapia R."/>
            <person name="Han C."/>
            <person name="Goodwin L."/>
            <person name="Liolios K."/>
            <person name="Ivanova N."/>
            <person name="Mavromatis K."/>
            <person name="Mikhailova N."/>
            <person name="Pati A."/>
            <person name="Chen A."/>
            <person name="Palaniappan K."/>
            <person name="Land M."/>
            <person name="Hauser L."/>
            <person name="Chang Y.J."/>
            <person name="Jeffries C.D."/>
            <person name="Rohde M."/>
            <person name="Spring S."/>
            <person name="Sikorski J."/>
            <person name="Goker M."/>
            <person name="Woyke T."/>
            <person name="Bristow J."/>
            <person name="Eisen J.A."/>
            <person name="Markowitz V."/>
            <person name="Hugenholtz P."/>
            <person name="Kyrpides N.C."/>
            <person name="Klenk H.P."/>
        </authorList>
    </citation>
    <scope>NUCLEOTIDE SEQUENCE [LARGE SCALE GENOMIC DNA]</scope>
    <source>
        <strain evidence="3">ATCC BAA-1034 / DSM 16646 / JW/IW-1228P</strain>
    </source>
</reference>
<keyword evidence="1" id="KW-0472">Membrane</keyword>
<dbReference type="EMBL" id="CP002131">
    <property type="protein sequence ID" value="ADL07219.1"/>
    <property type="molecule type" value="Genomic_DNA"/>
</dbReference>
<dbReference type="Proteomes" id="UP000000272">
    <property type="component" value="Chromosome"/>
</dbReference>
<organism evidence="2 3">
    <name type="scientific">Thermosediminibacter oceani (strain ATCC BAA-1034 / DSM 16646 / JW/IW-1228P)</name>
    <dbReference type="NCBI Taxonomy" id="555079"/>
    <lineage>
        <taxon>Bacteria</taxon>
        <taxon>Bacillati</taxon>
        <taxon>Bacillota</taxon>
        <taxon>Clostridia</taxon>
        <taxon>Thermosediminibacterales</taxon>
        <taxon>Thermosediminibacteraceae</taxon>
        <taxon>Thermosediminibacter</taxon>
    </lineage>
</organism>
<name>D9S1E2_THEOJ</name>
<sequence>MTITEVILLLQLILDVISLTIMVTNTNIKTEKKAA</sequence>
<keyword evidence="1" id="KW-0812">Transmembrane</keyword>
<keyword evidence="3" id="KW-1185">Reference proteome</keyword>
<gene>
    <name evidence="2" type="ordered locus">Toce_0442</name>
</gene>
<keyword evidence="1" id="KW-1133">Transmembrane helix</keyword>
<dbReference type="AlphaFoldDB" id="D9S1E2"/>
<accession>D9S1E2</accession>
<feature type="transmembrane region" description="Helical" evidence="1">
    <location>
        <begin position="6"/>
        <end position="24"/>
    </location>
</feature>
<evidence type="ECO:0000256" key="1">
    <source>
        <dbReference type="SAM" id="Phobius"/>
    </source>
</evidence>